<dbReference type="Pfam" id="PF14924">
    <property type="entry name" value="MAP10_N"/>
    <property type="match status" value="1"/>
</dbReference>
<proteinExistence type="predicted"/>
<dbReference type="GO" id="GO:0005881">
    <property type="term" value="C:cytoplasmic microtubule"/>
    <property type="evidence" value="ECO:0007669"/>
    <property type="project" value="TreeGrafter"/>
</dbReference>
<dbReference type="InterPro" id="IPR039302">
    <property type="entry name" value="MAP10"/>
</dbReference>
<feature type="compositionally biased region" description="Polar residues" evidence="1">
    <location>
        <begin position="740"/>
        <end position="757"/>
    </location>
</feature>
<feature type="compositionally biased region" description="Polar residues" evidence="1">
    <location>
        <begin position="676"/>
        <end position="694"/>
    </location>
</feature>
<dbReference type="GO" id="GO:0031122">
    <property type="term" value="P:cytoplasmic microtubule organization"/>
    <property type="evidence" value="ECO:0007669"/>
    <property type="project" value="TreeGrafter"/>
</dbReference>
<dbReference type="PANTHER" id="PTHR21831">
    <property type="entry name" value="MICROTUBULE-ASSOCIATED PROTEIN 10"/>
    <property type="match status" value="1"/>
</dbReference>
<dbReference type="GO" id="GO:0097431">
    <property type="term" value="C:mitotic spindle pole"/>
    <property type="evidence" value="ECO:0007669"/>
    <property type="project" value="TreeGrafter"/>
</dbReference>
<reference evidence="3" key="1">
    <citation type="journal article" date="2017" name="bioRxiv">
        <title>Comparative analysis of the genomes of Stylophora pistillata and Acropora digitifera provides evidence for extensive differences between species of corals.</title>
        <authorList>
            <person name="Voolstra C.R."/>
            <person name="Li Y."/>
            <person name="Liew Y.J."/>
            <person name="Baumgarten S."/>
            <person name="Zoccola D."/>
            <person name="Flot J.-F."/>
            <person name="Tambutte S."/>
            <person name="Allemand D."/>
            <person name="Aranda M."/>
        </authorList>
    </citation>
    <scope>NUCLEOTIDE SEQUENCE [LARGE SCALE GENOMIC DNA]</scope>
</reference>
<gene>
    <name evidence="2" type="primary">MAP10</name>
    <name evidence="2" type="ORF">AWC38_SpisGene2364</name>
</gene>
<dbReference type="EMBL" id="LSMT01000019">
    <property type="protein sequence ID" value="PFX32715.1"/>
    <property type="molecule type" value="Genomic_DNA"/>
</dbReference>
<dbReference type="Proteomes" id="UP000225706">
    <property type="component" value="Unassembled WGS sequence"/>
</dbReference>
<feature type="region of interest" description="Disordered" evidence="1">
    <location>
        <begin position="296"/>
        <end position="319"/>
    </location>
</feature>
<sequence length="821" mass="90824">MMAETLFSLEVHVESVEDLKVACKLPALCFRLLDFPTMIIHHVSAVDAEKIRHRLRMEGKDSVLHALKDRFGNFQFRKGKSCLFKASIDVLLIQLQTVPLYAMLMDLWPKKPLLLGSFLIPLKKAVDKISNDVYKNGVAVPSFYRDEGDFNMYNLMGSPIANVKLGFRLLSLGGSLIPHIGTKALGERITEKVETNEKVEVAVKGALEKVLPEIELDNEMTRNGFNIKSEHDARTVKKPDVRRSVEVQTNLPTKSFKTSRTVDQGRKASEEDVVITNTVCPPPLYYNYFSDSTPSGRFHSEQSSSLHVDQGHRQGFNQGEGTDVDFPYYDPGVVQTDGTANVTSVSVQTDEKLVKPSLGHQGGIVPSEFIQYNLQGVASESHLPILSALLQELSCLTRVGGDTHPSSLSVQSLRTLPTVQSKKLPSGYKGSQNVPKGETYRKQNVQATSQKKPQTSVIGLPRQRVRFKQTSLTYGMTKTQKMRLEMNQKEKLTNRTKGCEEHRALTEKDKIKRDHEKMPLPTSNLGQTYKIGMAKKQARRDMKLTADVQVQTQQLSTEGPHNEKSEIPVTTWVVKESIPLVDTEPNFPITDSAGSLKSQNSLEIFIPQVEGEPEERSDQEKEWTTDQATVGFYGNTGILSAELDGVRGSSAMSMYTEDFEDSGTEGSHASHHLAVTKSSSVDNENLKQRSNSDVSSASQISQGISAASGKPVLSSHSPVKAKSKRIQGRREREAGMNMKQKVTTSEQDSANQTSNLTKSSSSSSKHSAERSEASYSDDFHSVGSEPEIKHSQSLSDDSIDDNSQQTKLNLPPPASNLGYTY</sequence>
<dbReference type="GO" id="GO:0032467">
    <property type="term" value="P:positive regulation of cytokinesis"/>
    <property type="evidence" value="ECO:0007669"/>
    <property type="project" value="TreeGrafter"/>
</dbReference>
<feature type="compositionally biased region" description="Basic and acidic residues" evidence="1">
    <location>
        <begin position="766"/>
        <end position="790"/>
    </location>
</feature>
<feature type="compositionally biased region" description="Polar residues" evidence="1">
    <location>
        <begin position="421"/>
        <end position="434"/>
    </location>
</feature>
<dbReference type="GO" id="GO:1990023">
    <property type="term" value="C:mitotic spindle midzone"/>
    <property type="evidence" value="ECO:0007669"/>
    <property type="project" value="TreeGrafter"/>
</dbReference>
<comment type="caution">
    <text evidence="2">The sequence shown here is derived from an EMBL/GenBank/DDBJ whole genome shotgun (WGS) entry which is preliminary data.</text>
</comment>
<accession>A0A2B4SWD2</accession>
<dbReference type="GO" id="GO:0005813">
    <property type="term" value="C:centrosome"/>
    <property type="evidence" value="ECO:0007669"/>
    <property type="project" value="TreeGrafter"/>
</dbReference>
<dbReference type="AlphaFoldDB" id="A0A2B4SWD2"/>
<evidence type="ECO:0000256" key="1">
    <source>
        <dbReference type="SAM" id="MobiDB-lite"/>
    </source>
</evidence>
<feature type="compositionally biased region" description="Low complexity" evidence="1">
    <location>
        <begin position="695"/>
        <end position="709"/>
    </location>
</feature>
<dbReference type="GO" id="GO:0030496">
    <property type="term" value="C:midbody"/>
    <property type="evidence" value="ECO:0007669"/>
    <property type="project" value="TreeGrafter"/>
</dbReference>
<keyword evidence="3" id="KW-1185">Reference proteome</keyword>
<protein>
    <submittedName>
        <fullName evidence="2">Microtubule-associated protein 10</fullName>
    </submittedName>
</protein>
<feature type="region of interest" description="Disordered" evidence="1">
    <location>
        <begin position="421"/>
        <end position="456"/>
    </location>
</feature>
<name>A0A2B4SWD2_STYPI</name>
<feature type="compositionally biased region" description="Polar residues" evidence="1">
    <location>
        <begin position="442"/>
        <end position="456"/>
    </location>
</feature>
<dbReference type="GO" id="GO:0008017">
    <property type="term" value="F:microtubule binding"/>
    <property type="evidence" value="ECO:0007669"/>
    <property type="project" value="InterPro"/>
</dbReference>
<dbReference type="GO" id="GO:0051256">
    <property type="term" value="P:mitotic spindle midzone assembly"/>
    <property type="evidence" value="ECO:0007669"/>
    <property type="project" value="TreeGrafter"/>
</dbReference>
<feature type="compositionally biased region" description="Polar residues" evidence="1">
    <location>
        <begin position="296"/>
        <end position="307"/>
    </location>
</feature>
<organism evidence="2 3">
    <name type="scientific">Stylophora pistillata</name>
    <name type="common">Smooth cauliflower coral</name>
    <dbReference type="NCBI Taxonomy" id="50429"/>
    <lineage>
        <taxon>Eukaryota</taxon>
        <taxon>Metazoa</taxon>
        <taxon>Cnidaria</taxon>
        <taxon>Anthozoa</taxon>
        <taxon>Hexacorallia</taxon>
        <taxon>Scleractinia</taxon>
        <taxon>Astrocoeniina</taxon>
        <taxon>Pocilloporidae</taxon>
        <taxon>Stylophora</taxon>
    </lineage>
</organism>
<feature type="region of interest" description="Disordered" evidence="1">
    <location>
        <begin position="676"/>
        <end position="821"/>
    </location>
</feature>
<feature type="compositionally biased region" description="Polar residues" evidence="1">
    <location>
        <begin position="791"/>
        <end position="808"/>
    </location>
</feature>
<evidence type="ECO:0000313" key="3">
    <source>
        <dbReference type="Proteomes" id="UP000225706"/>
    </source>
</evidence>
<dbReference type="PANTHER" id="PTHR21831:SF2">
    <property type="entry name" value="MICROTUBULE-ASSOCIATED PROTEIN 10"/>
    <property type="match status" value="1"/>
</dbReference>
<dbReference type="OrthoDB" id="69809at2759"/>
<evidence type="ECO:0000313" key="2">
    <source>
        <dbReference type="EMBL" id="PFX32715.1"/>
    </source>
</evidence>